<dbReference type="GO" id="GO:0016787">
    <property type="term" value="F:hydrolase activity"/>
    <property type="evidence" value="ECO:0007669"/>
    <property type="project" value="UniProtKB-KW"/>
</dbReference>
<keyword evidence="3" id="KW-1185">Reference proteome</keyword>
<dbReference type="RefSeq" id="WP_189092062.1">
    <property type="nucleotide sequence ID" value="NZ_BMQL01000028.1"/>
</dbReference>
<protein>
    <submittedName>
        <fullName evidence="2">Hydrolase</fullName>
    </submittedName>
</protein>
<dbReference type="AlphaFoldDB" id="A0A918CGP1"/>
<keyword evidence="2" id="KW-0378">Hydrolase</keyword>
<sequence length="273" mass="29485">MNERTSPASQWISGDSEINAINIHFLRTGHHRSAVIALHGLMGNGACWTPVARALEHEYDVVMPDARGHGLSSAPAEGYLYDDHANDVLGLIEALELSRPVLLGHSMGGMTAAVVASRLGASLRAVVLADPTFISPEWQREVYESDVAEQHRQALGTGKSELVAQAQLRHPHRSVELINLIAEARLQTQMQAFEVLTPPNPDFRELIRDICVPILLVLGSKGVVSPETAQGLQAINPLLSYTLIPDVGHGLPYDAPEQLAAVVNAFLRSLTGP</sequence>
<evidence type="ECO:0000313" key="3">
    <source>
        <dbReference type="Proteomes" id="UP000603865"/>
    </source>
</evidence>
<dbReference type="Gene3D" id="3.40.50.1820">
    <property type="entry name" value="alpha/beta hydrolase"/>
    <property type="match status" value="1"/>
</dbReference>
<dbReference type="PANTHER" id="PTHR43798">
    <property type="entry name" value="MONOACYLGLYCEROL LIPASE"/>
    <property type="match status" value="1"/>
</dbReference>
<dbReference type="InterPro" id="IPR029058">
    <property type="entry name" value="AB_hydrolase_fold"/>
</dbReference>
<reference evidence="2" key="2">
    <citation type="submission" date="2020-09" db="EMBL/GenBank/DDBJ databases">
        <authorList>
            <person name="Sun Q."/>
            <person name="Ohkuma M."/>
        </authorList>
    </citation>
    <scope>NUCLEOTIDE SEQUENCE</scope>
    <source>
        <strain evidence="2">JCM 31311</strain>
    </source>
</reference>
<comment type="caution">
    <text evidence="2">The sequence shown here is derived from an EMBL/GenBank/DDBJ whole genome shotgun (WGS) entry which is preliminary data.</text>
</comment>
<reference evidence="2" key="1">
    <citation type="journal article" date="2014" name="Int. J. Syst. Evol. Microbiol.">
        <title>Complete genome sequence of Corynebacterium casei LMG S-19264T (=DSM 44701T), isolated from a smear-ripened cheese.</title>
        <authorList>
            <consortium name="US DOE Joint Genome Institute (JGI-PGF)"/>
            <person name="Walter F."/>
            <person name="Albersmeier A."/>
            <person name="Kalinowski J."/>
            <person name="Ruckert C."/>
        </authorList>
    </citation>
    <scope>NUCLEOTIDE SEQUENCE</scope>
    <source>
        <strain evidence="2">JCM 31311</strain>
    </source>
</reference>
<dbReference type="PANTHER" id="PTHR43798:SF33">
    <property type="entry name" value="HYDROLASE, PUTATIVE (AFU_ORTHOLOGUE AFUA_2G14860)-RELATED"/>
    <property type="match status" value="1"/>
</dbReference>
<organism evidence="2 3">
    <name type="scientific">Deinococcus ruber</name>
    <dbReference type="NCBI Taxonomy" id="1848197"/>
    <lineage>
        <taxon>Bacteria</taxon>
        <taxon>Thermotogati</taxon>
        <taxon>Deinococcota</taxon>
        <taxon>Deinococci</taxon>
        <taxon>Deinococcales</taxon>
        <taxon>Deinococcaceae</taxon>
        <taxon>Deinococcus</taxon>
    </lineage>
</organism>
<dbReference type="InterPro" id="IPR050266">
    <property type="entry name" value="AB_hydrolase_sf"/>
</dbReference>
<dbReference type="EMBL" id="BMQL01000028">
    <property type="protein sequence ID" value="GGR22161.1"/>
    <property type="molecule type" value="Genomic_DNA"/>
</dbReference>
<dbReference type="Proteomes" id="UP000603865">
    <property type="component" value="Unassembled WGS sequence"/>
</dbReference>
<dbReference type="GO" id="GO:0016020">
    <property type="term" value="C:membrane"/>
    <property type="evidence" value="ECO:0007669"/>
    <property type="project" value="TreeGrafter"/>
</dbReference>
<gene>
    <name evidence="2" type="ORF">GCM10008957_37760</name>
</gene>
<evidence type="ECO:0000313" key="2">
    <source>
        <dbReference type="EMBL" id="GGR22161.1"/>
    </source>
</evidence>
<proteinExistence type="predicted"/>
<accession>A0A918CGP1</accession>
<feature type="domain" description="AB hydrolase-1" evidence="1">
    <location>
        <begin position="35"/>
        <end position="261"/>
    </location>
</feature>
<evidence type="ECO:0000259" key="1">
    <source>
        <dbReference type="Pfam" id="PF12697"/>
    </source>
</evidence>
<name>A0A918CGP1_9DEIO</name>
<dbReference type="SUPFAM" id="SSF53474">
    <property type="entry name" value="alpha/beta-Hydrolases"/>
    <property type="match status" value="1"/>
</dbReference>
<dbReference type="InterPro" id="IPR000073">
    <property type="entry name" value="AB_hydrolase_1"/>
</dbReference>
<dbReference type="Pfam" id="PF12697">
    <property type="entry name" value="Abhydrolase_6"/>
    <property type="match status" value="1"/>
</dbReference>